<evidence type="ECO:0000313" key="1">
    <source>
        <dbReference type="EMBL" id="CAD5233861.1"/>
    </source>
</evidence>
<gene>
    <name evidence="1" type="ORF">BXYJ_LOCUS13952</name>
</gene>
<accession>A0A1I7SL00</accession>
<protein>
    <submittedName>
        <fullName evidence="1">(pine wood nematode) hypothetical protein</fullName>
    </submittedName>
</protein>
<proteinExistence type="predicted"/>
<dbReference type="EMBL" id="CAJFDI010000006">
    <property type="protein sequence ID" value="CAD5233861.1"/>
    <property type="molecule type" value="Genomic_DNA"/>
</dbReference>
<dbReference type="EMBL" id="CAJFCV020000006">
    <property type="protein sequence ID" value="CAG9129315.1"/>
    <property type="molecule type" value="Genomic_DNA"/>
</dbReference>
<dbReference type="WBParaSite" id="BXY_1373200.1">
    <property type="protein sequence ID" value="BXY_1373200.1"/>
    <property type="gene ID" value="BXY_1373200"/>
</dbReference>
<reference evidence="2" key="2">
    <citation type="submission" date="2020-08" db="EMBL/GenBank/DDBJ databases">
        <authorList>
            <person name="Kikuchi T."/>
        </authorList>
    </citation>
    <scope>NUCLEOTIDE SEQUENCE</scope>
    <source>
        <strain evidence="1">Ka4C1</strain>
    </source>
</reference>
<dbReference type="Proteomes" id="UP000582659">
    <property type="component" value="Unassembled WGS sequence"/>
</dbReference>
<dbReference type="AlphaFoldDB" id="A0A1I7SL00"/>
<evidence type="ECO:0000313" key="4">
    <source>
        <dbReference type="Proteomes" id="UP000659654"/>
    </source>
</evidence>
<evidence type="ECO:0000313" key="2">
    <source>
        <dbReference type="EMBL" id="CAG9129315.1"/>
    </source>
</evidence>
<organism evidence="3 5">
    <name type="scientific">Bursaphelenchus xylophilus</name>
    <name type="common">Pinewood nematode worm</name>
    <name type="synonym">Aphelenchoides xylophilus</name>
    <dbReference type="NCBI Taxonomy" id="6326"/>
    <lineage>
        <taxon>Eukaryota</taxon>
        <taxon>Metazoa</taxon>
        <taxon>Ecdysozoa</taxon>
        <taxon>Nematoda</taxon>
        <taxon>Chromadorea</taxon>
        <taxon>Rhabditida</taxon>
        <taxon>Tylenchina</taxon>
        <taxon>Tylenchomorpha</taxon>
        <taxon>Aphelenchoidea</taxon>
        <taxon>Aphelenchoididae</taxon>
        <taxon>Bursaphelenchus</taxon>
    </lineage>
</organism>
<name>A0A1I7SL00_BURXY</name>
<reference evidence="5" key="1">
    <citation type="submission" date="2016-11" db="UniProtKB">
        <authorList>
            <consortium name="WormBaseParasite"/>
        </authorList>
    </citation>
    <scope>IDENTIFICATION</scope>
</reference>
<dbReference type="Proteomes" id="UP000659654">
    <property type="component" value="Unassembled WGS sequence"/>
</dbReference>
<keyword evidence="4" id="KW-1185">Reference proteome</keyword>
<evidence type="ECO:0000313" key="3">
    <source>
        <dbReference type="Proteomes" id="UP000095284"/>
    </source>
</evidence>
<dbReference type="Proteomes" id="UP000095284">
    <property type="component" value="Unplaced"/>
</dbReference>
<evidence type="ECO:0000313" key="5">
    <source>
        <dbReference type="WBParaSite" id="BXY_1373200.1"/>
    </source>
</evidence>
<sequence>MSVAIVPHYTVVSSKRRHEDEPIEVLGKMIKLEVDEFEVIPEPDFDELMGINLSHDAAVCEEDGNEEGVQVDPLLLVEHCETHQHYCYCYEDGEYDVTSTVKEVNEEDGEIDMTK</sequence>